<accession>A0ABP7HD92</accession>
<dbReference type="Gene3D" id="3.40.50.12780">
    <property type="entry name" value="N-terminal domain of ligase-like"/>
    <property type="match status" value="1"/>
</dbReference>
<dbReference type="PROSITE" id="PS00455">
    <property type="entry name" value="AMP_BINDING"/>
    <property type="match status" value="1"/>
</dbReference>
<dbReference type="Pfam" id="PF23562">
    <property type="entry name" value="AMP-binding_C_3"/>
    <property type="match status" value="1"/>
</dbReference>
<evidence type="ECO:0000313" key="6">
    <source>
        <dbReference type="Proteomes" id="UP001501624"/>
    </source>
</evidence>
<dbReference type="PANTHER" id="PTHR43272">
    <property type="entry name" value="LONG-CHAIN-FATTY-ACID--COA LIGASE"/>
    <property type="match status" value="1"/>
</dbReference>
<keyword evidence="6" id="KW-1185">Reference proteome</keyword>
<protein>
    <recommendedName>
        <fullName evidence="4">AMP-dependent synthetase/ligase domain-containing protein</fullName>
    </recommendedName>
</protein>
<dbReference type="InterPro" id="IPR042099">
    <property type="entry name" value="ANL_N_sf"/>
</dbReference>
<dbReference type="Pfam" id="PF00501">
    <property type="entry name" value="AMP-binding"/>
    <property type="match status" value="1"/>
</dbReference>
<evidence type="ECO:0000256" key="2">
    <source>
        <dbReference type="ARBA" id="ARBA00022840"/>
    </source>
</evidence>
<gene>
    <name evidence="5" type="ORF">GCM10022380_03700</name>
</gene>
<name>A0ABP7HD92_9PSEU</name>
<reference evidence="6" key="1">
    <citation type="journal article" date="2019" name="Int. J. Syst. Evol. Microbiol.">
        <title>The Global Catalogue of Microorganisms (GCM) 10K type strain sequencing project: providing services to taxonomists for standard genome sequencing and annotation.</title>
        <authorList>
            <consortium name="The Broad Institute Genomics Platform"/>
            <consortium name="The Broad Institute Genome Sequencing Center for Infectious Disease"/>
            <person name="Wu L."/>
            <person name="Ma J."/>
        </authorList>
    </citation>
    <scope>NUCLEOTIDE SEQUENCE [LARGE SCALE GENOMIC DNA]</scope>
    <source>
        <strain evidence="6">JCM 17017</strain>
    </source>
</reference>
<evidence type="ECO:0000313" key="5">
    <source>
        <dbReference type="EMBL" id="GAA3790537.1"/>
    </source>
</evidence>
<dbReference type="InterPro" id="IPR045851">
    <property type="entry name" value="AMP-bd_C_sf"/>
</dbReference>
<dbReference type="InterPro" id="IPR020845">
    <property type="entry name" value="AMP-binding_CS"/>
</dbReference>
<sequence>MKTSFTGNGFALAADRGLYSVLEEGLRRDPDRPVLSRVADGAWRDVTYAELTRHVRAAAAALRGHGVRRGDRVAILGRTSYEWAVADFAALALGAVTVPVYPTASEHQIRHMLTDSGAQWFAAETDDDASRLQAAGAGKVWTFAEVGSWRDDAAPPVDSPVAAVDLATIVYTSGTTGLPKGCLLTHANMYASSANTVLQTDWLFHRAAPGDTAPAATLLALPLSHVFGRTILLSCLIAGTRTGLVAGIPDLLPALRQFRPTFLALVPYALEKVRKLGGDLLAPARYVICGGASLDDTTAAFYAEAGTEILNCYGLTEAATAVTVNAPATNRRGTVGRPIPGTTVGIAGDGEVLVRGANVSPGYWPGSVEGDPGWLHTGDLGELDDDGYLRITGRRKEILVTSGGKNVAPTLLEDRIRLHPKVSNCMVVGDGRPFVTALITVDGPVSPEELQPVVDEANSLVSRAESIRAFRIVAGDFTVEAGQLTPSMKLRRAVIEEAYAADIAQLYGT</sequence>
<dbReference type="InterPro" id="IPR000873">
    <property type="entry name" value="AMP-dep_synth/lig_dom"/>
</dbReference>
<dbReference type="SUPFAM" id="SSF56801">
    <property type="entry name" value="Acetyl-CoA synthetase-like"/>
    <property type="match status" value="1"/>
</dbReference>
<dbReference type="CDD" id="cd05907">
    <property type="entry name" value="VL_LC_FACS_like"/>
    <property type="match status" value="1"/>
</dbReference>
<keyword evidence="1" id="KW-0547">Nucleotide-binding</keyword>
<dbReference type="Proteomes" id="UP001501624">
    <property type="component" value="Unassembled WGS sequence"/>
</dbReference>
<comment type="caution">
    <text evidence="5">The sequence shown here is derived from an EMBL/GenBank/DDBJ whole genome shotgun (WGS) entry which is preliminary data.</text>
</comment>
<evidence type="ECO:0000256" key="1">
    <source>
        <dbReference type="ARBA" id="ARBA00022741"/>
    </source>
</evidence>
<proteinExistence type="predicted"/>
<dbReference type="RefSeq" id="WP_237335136.1">
    <property type="nucleotide sequence ID" value="NZ_BAABCM010000001.1"/>
</dbReference>
<keyword evidence="2" id="KW-0067">ATP-binding</keyword>
<comment type="catalytic activity">
    <reaction evidence="3">
        <text>a long-chain fatty acid + ATP + CoA = a long-chain fatty acyl-CoA + AMP + diphosphate</text>
        <dbReference type="Rhea" id="RHEA:15421"/>
        <dbReference type="ChEBI" id="CHEBI:30616"/>
        <dbReference type="ChEBI" id="CHEBI:33019"/>
        <dbReference type="ChEBI" id="CHEBI:57287"/>
        <dbReference type="ChEBI" id="CHEBI:57560"/>
        <dbReference type="ChEBI" id="CHEBI:83139"/>
        <dbReference type="ChEBI" id="CHEBI:456215"/>
        <dbReference type="EC" id="6.2.1.3"/>
    </reaction>
    <physiologicalReaction direction="left-to-right" evidence="3">
        <dbReference type="Rhea" id="RHEA:15422"/>
    </physiologicalReaction>
</comment>
<dbReference type="PANTHER" id="PTHR43272:SF33">
    <property type="entry name" value="AMP-BINDING DOMAIN-CONTAINING PROTEIN-RELATED"/>
    <property type="match status" value="1"/>
</dbReference>
<dbReference type="Gene3D" id="3.30.300.30">
    <property type="match status" value="1"/>
</dbReference>
<organism evidence="5 6">
    <name type="scientific">Amycolatopsis tucumanensis</name>
    <dbReference type="NCBI Taxonomy" id="401106"/>
    <lineage>
        <taxon>Bacteria</taxon>
        <taxon>Bacillati</taxon>
        <taxon>Actinomycetota</taxon>
        <taxon>Actinomycetes</taxon>
        <taxon>Pseudonocardiales</taxon>
        <taxon>Pseudonocardiaceae</taxon>
        <taxon>Amycolatopsis</taxon>
    </lineage>
</organism>
<feature type="domain" description="AMP-dependent synthetase/ligase" evidence="4">
    <location>
        <begin position="23"/>
        <end position="364"/>
    </location>
</feature>
<dbReference type="EMBL" id="BAABCM010000001">
    <property type="protein sequence ID" value="GAA3790537.1"/>
    <property type="molecule type" value="Genomic_DNA"/>
</dbReference>
<evidence type="ECO:0000256" key="3">
    <source>
        <dbReference type="ARBA" id="ARBA00024484"/>
    </source>
</evidence>
<evidence type="ECO:0000259" key="4">
    <source>
        <dbReference type="Pfam" id="PF00501"/>
    </source>
</evidence>